<gene>
    <name evidence="1" type="ORF">METZ01_LOCUS450838</name>
</gene>
<sequence>MRRHNLLTSILLLSRTASATTSGYGFLRTLARPRVCARALPSHRQIHSVPSATIASNLCQPFDVQLYLTAQ</sequence>
<dbReference type="EMBL" id="UINC01185987">
    <property type="protein sequence ID" value="SVD97984.1"/>
    <property type="molecule type" value="Genomic_DNA"/>
</dbReference>
<reference evidence="1" key="1">
    <citation type="submission" date="2018-05" db="EMBL/GenBank/DDBJ databases">
        <authorList>
            <person name="Lanie J.A."/>
            <person name="Ng W.-L."/>
            <person name="Kazmierczak K.M."/>
            <person name="Andrzejewski T.M."/>
            <person name="Davidsen T.M."/>
            <person name="Wayne K.J."/>
            <person name="Tettelin H."/>
            <person name="Glass J.I."/>
            <person name="Rusch D."/>
            <person name="Podicherti R."/>
            <person name="Tsui H.-C.T."/>
            <person name="Winkler M.E."/>
        </authorList>
    </citation>
    <scope>NUCLEOTIDE SEQUENCE</scope>
</reference>
<dbReference type="AlphaFoldDB" id="A0A382ZR62"/>
<protein>
    <submittedName>
        <fullName evidence="1">Uncharacterized protein</fullName>
    </submittedName>
</protein>
<organism evidence="1">
    <name type="scientific">marine metagenome</name>
    <dbReference type="NCBI Taxonomy" id="408172"/>
    <lineage>
        <taxon>unclassified sequences</taxon>
        <taxon>metagenomes</taxon>
        <taxon>ecological metagenomes</taxon>
    </lineage>
</organism>
<accession>A0A382ZR62</accession>
<feature type="non-terminal residue" evidence="1">
    <location>
        <position position="71"/>
    </location>
</feature>
<evidence type="ECO:0000313" key="1">
    <source>
        <dbReference type="EMBL" id="SVD97984.1"/>
    </source>
</evidence>
<proteinExistence type="predicted"/>
<name>A0A382ZR62_9ZZZZ</name>